<dbReference type="PANTHER" id="PTHR31793">
    <property type="entry name" value="4-HYDROXYBENZOYL-COA THIOESTERASE FAMILY MEMBER"/>
    <property type="match status" value="1"/>
</dbReference>
<name>A0A1B7MWX1_9AGAM</name>
<dbReference type="InParanoid" id="A0A1B7MWX1"/>
<dbReference type="SUPFAM" id="SSF54637">
    <property type="entry name" value="Thioesterase/thiol ester dehydrase-isomerase"/>
    <property type="match status" value="1"/>
</dbReference>
<gene>
    <name evidence="2" type="ORF">K503DRAFT_801505</name>
</gene>
<organism evidence="2 3">
    <name type="scientific">Rhizopogon vinicolor AM-OR11-026</name>
    <dbReference type="NCBI Taxonomy" id="1314800"/>
    <lineage>
        <taxon>Eukaryota</taxon>
        <taxon>Fungi</taxon>
        <taxon>Dikarya</taxon>
        <taxon>Basidiomycota</taxon>
        <taxon>Agaricomycotina</taxon>
        <taxon>Agaricomycetes</taxon>
        <taxon>Agaricomycetidae</taxon>
        <taxon>Boletales</taxon>
        <taxon>Suillineae</taxon>
        <taxon>Rhizopogonaceae</taxon>
        <taxon>Rhizopogon</taxon>
    </lineage>
</organism>
<evidence type="ECO:0000313" key="2">
    <source>
        <dbReference type="EMBL" id="OAX37106.1"/>
    </source>
</evidence>
<dbReference type="Pfam" id="PF13279">
    <property type="entry name" value="4HBT_2"/>
    <property type="match status" value="1"/>
</dbReference>
<sequence>MTVSLPPLPMFSLTRAFGRILPRSKPTLRPFLFQTASLSGSSIKSLRDAFQDPTSPFHIAPGQTGPESPDAPPPSQASSTSTTTQPDESNRTAGSSPAENARAKLISMGYDAGSFWEQSIVWGHHDAFRHVNNAHYLRFIESGRMMWVMAFGKALGGEERVKAMLAGQGVSIILKSITVNFRRPVTFPDTLLVGHRPIISSSRTQFTLNAVLYSYSQQAIVADSDGAFVWYDYDTLKKRDPGDAAWDILKAASKHGQVEG</sequence>
<feature type="region of interest" description="Disordered" evidence="1">
    <location>
        <begin position="52"/>
        <end position="99"/>
    </location>
</feature>
<dbReference type="InterPro" id="IPR050563">
    <property type="entry name" value="4-hydroxybenzoyl-CoA_TE"/>
</dbReference>
<dbReference type="AlphaFoldDB" id="A0A1B7MWX1"/>
<dbReference type="PANTHER" id="PTHR31793:SF39">
    <property type="entry name" value="THIOESTERASE_THIOL ESTER DEHYDRASE-ISOMERASE"/>
    <property type="match status" value="1"/>
</dbReference>
<reference evidence="2 3" key="1">
    <citation type="submission" date="2016-06" db="EMBL/GenBank/DDBJ databases">
        <title>Comparative genomics of the ectomycorrhizal sister species Rhizopogon vinicolor and Rhizopogon vesiculosus (Basidiomycota: Boletales) reveals a divergence of the mating type B locus.</title>
        <authorList>
            <consortium name="DOE Joint Genome Institute"/>
            <person name="Mujic A.B."/>
            <person name="Kuo A."/>
            <person name="Tritt A."/>
            <person name="Lipzen A."/>
            <person name="Chen C."/>
            <person name="Johnson J."/>
            <person name="Sharma A."/>
            <person name="Barry K."/>
            <person name="Grigoriev I.V."/>
            <person name="Spatafora J.W."/>
        </authorList>
    </citation>
    <scope>NUCLEOTIDE SEQUENCE [LARGE SCALE GENOMIC DNA]</scope>
    <source>
        <strain evidence="2 3">AM-OR11-026</strain>
    </source>
</reference>
<feature type="compositionally biased region" description="Low complexity" evidence="1">
    <location>
        <begin position="76"/>
        <end position="87"/>
    </location>
</feature>
<protein>
    <recommendedName>
        <fullName evidence="4">Thioesterase/thiol ester dehydrase-isomerase</fullName>
    </recommendedName>
</protein>
<evidence type="ECO:0008006" key="4">
    <source>
        <dbReference type="Google" id="ProtNLM"/>
    </source>
</evidence>
<proteinExistence type="predicted"/>
<keyword evidence="3" id="KW-1185">Reference proteome</keyword>
<dbReference type="CDD" id="cd00586">
    <property type="entry name" value="4HBT"/>
    <property type="match status" value="1"/>
</dbReference>
<dbReference type="OrthoDB" id="5538558at2759"/>
<evidence type="ECO:0000313" key="3">
    <source>
        <dbReference type="Proteomes" id="UP000092154"/>
    </source>
</evidence>
<evidence type="ECO:0000256" key="1">
    <source>
        <dbReference type="SAM" id="MobiDB-lite"/>
    </source>
</evidence>
<dbReference type="Proteomes" id="UP000092154">
    <property type="component" value="Unassembled WGS sequence"/>
</dbReference>
<dbReference type="EMBL" id="KV448372">
    <property type="protein sequence ID" value="OAX37106.1"/>
    <property type="molecule type" value="Genomic_DNA"/>
</dbReference>
<dbReference type="InterPro" id="IPR029069">
    <property type="entry name" value="HotDog_dom_sf"/>
</dbReference>
<accession>A0A1B7MWX1</accession>
<dbReference type="Gene3D" id="3.10.129.10">
    <property type="entry name" value="Hotdog Thioesterase"/>
    <property type="match status" value="1"/>
</dbReference>
<dbReference type="GO" id="GO:0047617">
    <property type="term" value="F:fatty acyl-CoA hydrolase activity"/>
    <property type="evidence" value="ECO:0007669"/>
    <property type="project" value="TreeGrafter"/>
</dbReference>